<proteinExistence type="predicted"/>
<dbReference type="EMBL" id="WFLM01000004">
    <property type="protein sequence ID" value="KAB8037675.1"/>
    <property type="molecule type" value="Genomic_DNA"/>
</dbReference>
<dbReference type="SUPFAM" id="SSF50998">
    <property type="entry name" value="Quinoprotein alcohol dehydrogenase-like"/>
    <property type="match status" value="1"/>
</dbReference>
<dbReference type="InterPro" id="IPR011047">
    <property type="entry name" value="Quinoprotein_ADH-like_sf"/>
</dbReference>
<name>A0A6N6VV22_9BACT</name>
<accession>A0A6N6VV22</accession>
<dbReference type="Proteomes" id="UP000437748">
    <property type="component" value="Unassembled WGS sequence"/>
</dbReference>
<dbReference type="RefSeq" id="WP_153420750.1">
    <property type="nucleotide sequence ID" value="NZ_WFLM01000004.1"/>
</dbReference>
<evidence type="ECO:0000313" key="2">
    <source>
        <dbReference type="Proteomes" id="UP000437748"/>
    </source>
</evidence>
<dbReference type="InterPro" id="IPR015943">
    <property type="entry name" value="WD40/YVTN_repeat-like_dom_sf"/>
</dbReference>
<evidence type="ECO:0000313" key="1">
    <source>
        <dbReference type="EMBL" id="KAB8037675.1"/>
    </source>
</evidence>
<dbReference type="AlphaFoldDB" id="A0A6N6VV22"/>
<comment type="caution">
    <text evidence="1">The sequence shown here is derived from an EMBL/GenBank/DDBJ whole genome shotgun (WGS) entry which is preliminary data.</text>
</comment>
<protein>
    <submittedName>
        <fullName evidence="1">PQQ-binding-like beta-propeller repeat protein</fullName>
    </submittedName>
</protein>
<dbReference type="OrthoDB" id="4284044at2"/>
<dbReference type="Gene3D" id="2.130.10.10">
    <property type="entry name" value="YVTN repeat-like/Quinoprotein amine dehydrogenase"/>
    <property type="match status" value="1"/>
</dbReference>
<reference evidence="1 2" key="1">
    <citation type="submission" date="2019-10" db="EMBL/GenBank/DDBJ databases">
        <title>New species of Slilvanegrellaceae.</title>
        <authorList>
            <person name="Pitt A."/>
            <person name="Hahn M.W."/>
        </authorList>
    </citation>
    <scope>NUCLEOTIDE SEQUENCE [LARGE SCALE GENOMIC DNA]</scope>
    <source>
        <strain evidence="1 2">SP-Ram-0.45-NSY-1</strain>
    </source>
</reference>
<sequence length="606" mass="70652">MHKKINERIKCITYSDKFDCLFAGGVTGGIYKISKELDVLDYSESQFYNSPIINLLCYKNDIFARNINGDLLKYDIASLKLISYLNSSEICSDLEEGIEENVKSSSHGIEVFNNKIYLVSGTGNFITIDPTSMNVESINNYVENSYVECINTKGNLHYLSDFSGNIWQGNLEQKNFQHFLKLDTGTVHCTIYDKKYNRYWATTDDSFKIKIFNDNKEILETNAFTNDDIEWIDFSQDFNKSYVACFDHYLYCFNNEIIPEFINKFGPFKFQLNFVKVIDDKIYVVLESGEIYRLDEQGYILNKLNFEGDCIWDTFLEENKKLYCGHESGDLAIYNIHESEFNSIHLSLENKINLKSGRVRRVSTDKYQYYGITTEGYLIALQKETNEIVWKSKLEGICRDVSINTENGSIYVATEANFIYEISSQSGEIIHQRKFDHPVWALAYHPAGYLIAGTRRNYLYLFKDLKNDYLDCLEHFGNQKGLKVLHNNNILLNGNGYIKEFEINQDRLKEVRKWKEGLNTTCEDVILDEENDRLNIVTYNMDIKNYSHQFCDHETLDNLLIDFPKSLQIFKGKQSSYLIVAGRGNYVTFFRIFSNNELVKINEFYL</sequence>
<keyword evidence="2" id="KW-1185">Reference proteome</keyword>
<organism evidence="1 2">
    <name type="scientific">Silvanigrella paludirubra</name>
    <dbReference type="NCBI Taxonomy" id="2499159"/>
    <lineage>
        <taxon>Bacteria</taxon>
        <taxon>Pseudomonadati</taxon>
        <taxon>Bdellovibrionota</taxon>
        <taxon>Oligoflexia</taxon>
        <taxon>Silvanigrellales</taxon>
        <taxon>Silvanigrellaceae</taxon>
        <taxon>Silvanigrella</taxon>
    </lineage>
</organism>
<gene>
    <name evidence="1" type="ORF">GCL60_10905</name>
</gene>